<keyword evidence="3" id="KW-1185">Reference proteome</keyword>
<dbReference type="Gene3D" id="1.10.260.40">
    <property type="entry name" value="lambda repressor-like DNA-binding domains"/>
    <property type="match status" value="1"/>
</dbReference>
<dbReference type="Pfam" id="PF01381">
    <property type="entry name" value="HTH_3"/>
    <property type="match status" value="1"/>
</dbReference>
<dbReference type="CDD" id="cd00093">
    <property type="entry name" value="HTH_XRE"/>
    <property type="match status" value="1"/>
</dbReference>
<reference evidence="3" key="1">
    <citation type="submission" date="2019-03" db="EMBL/GenBank/DDBJ databases">
        <title>Weissella sp. 26KH-42 Genome sequencing.</title>
        <authorList>
            <person name="Heo J."/>
            <person name="Kim S.-J."/>
            <person name="Kim J.-S."/>
            <person name="Hong S.-B."/>
            <person name="Kwon S.-W."/>
        </authorList>
    </citation>
    <scope>NUCLEOTIDE SEQUENCE [LARGE SCALE GENOMIC DNA]</scope>
    <source>
        <strain evidence="3">26KH-42</strain>
    </source>
</reference>
<dbReference type="RefSeq" id="WP_133364019.1">
    <property type="nucleotide sequence ID" value="NZ_CP037940.1"/>
</dbReference>
<sequence>MNKVNLEYIKSERKSRKLSLQEMADLLGFKNASNYYKYESGEYEFSANHIYTISKAFKKSLKNFFVS</sequence>
<protein>
    <submittedName>
        <fullName evidence="2">XRE family transcriptional regulator</fullName>
    </submittedName>
</protein>
<dbReference type="EMBL" id="CP037940">
    <property type="protein sequence ID" value="QBO36942.1"/>
    <property type="molecule type" value="Genomic_DNA"/>
</dbReference>
<accession>A0A4P6YVT9</accession>
<gene>
    <name evidence="2" type="ORF">EQG49_11045</name>
</gene>
<feature type="domain" description="HTH cro/C1-type" evidence="1">
    <location>
        <begin position="9"/>
        <end position="64"/>
    </location>
</feature>
<evidence type="ECO:0000313" key="3">
    <source>
        <dbReference type="Proteomes" id="UP000292886"/>
    </source>
</evidence>
<organism evidence="2 3">
    <name type="scientific">Periweissella cryptocerci</name>
    <dbReference type="NCBI Taxonomy" id="2506420"/>
    <lineage>
        <taxon>Bacteria</taxon>
        <taxon>Bacillati</taxon>
        <taxon>Bacillota</taxon>
        <taxon>Bacilli</taxon>
        <taxon>Lactobacillales</taxon>
        <taxon>Lactobacillaceae</taxon>
        <taxon>Periweissella</taxon>
    </lineage>
</organism>
<dbReference type="OrthoDB" id="2319074at2"/>
<dbReference type="GO" id="GO:0003677">
    <property type="term" value="F:DNA binding"/>
    <property type="evidence" value="ECO:0007669"/>
    <property type="project" value="InterPro"/>
</dbReference>
<dbReference type="SMART" id="SM00530">
    <property type="entry name" value="HTH_XRE"/>
    <property type="match status" value="1"/>
</dbReference>
<dbReference type="KEGG" id="wei:EQG49_11045"/>
<dbReference type="InterPro" id="IPR001387">
    <property type="entry name" value="Cro/C1-type_HTH"/>
</dbReference>
<proteinExistence type="predicted"/>
<name>A0A4P6YVT9_9LACO</name>
<dbReference type="InterPro" id="IPR010982">
    <property type="entry name" value="Lambda_DNA-bd_dom_sf"/>
</dbReference>
<evidence type="ECO:0000313" key="2">
    <source>
        <dbReference type="EMBL" id="QBO36942.1"/>
    </source>
</evidence>
<dbReference type="AlphaFoldDB" id="A0A4P6YVT9"/>
<evidence type="ECO:0000259" key="1">
    <source>
        <dbReference type="PROSITE" id="PS50943"/>
    </source>
</evidence>
<dbReference type="Proteomes" id="UP000292886">
    <property type="component" value="Chromosome"/>
</dbReference>
<dbReference type="PROSITE" id="PS50943">
    <property type="entry name" value="HTH_CROC1"/>
    <property type="match status" value="1"/>
</dbReference>
<dbReference type="SUPFAM" id="SSF47413">
    <property type="entry name" value="lambda repressor-like DNA-binding domains"/>
    <property type="match status" value="1"/>
</dbReference>